<dbReference type="AlphaFoldDB" id="A0A8H6K512"/>
<dbReference type="EMBL" id="WIGO01000185">
    <property type="protein sequence ID" value="KAF6824872.1"/>
    <property type="molecule type" value="Genomic_DNA"/>
</dbReference>
<reference evidence="3" key="1">
    <citation type="journal article" date="2020" name="Phytopathology">
        <title>Genome Sequence Resources of Colletotrichum truncatum, C. plurivorum, C. musicola, and C. sojae: Four Species Pathogenic to Soybean (Glycine max).</title>
        <authorList>
            <person name="Rogerio F."/>
            <person name="Boufleur T.R."/>
            <person name="Ciampi-Guillardi M."/>
            <person name="Sukno S.A."/>
            <person name="Thon M.R."/>
            <person name="Massola Junior N.S."/>
            <person name="Baroncelli R."/>
        </authorList>
    </citation>
    <scope>NUCLEOTIDE SEQUENCE</scope>
    <source>
        <strain evidence="3">LFN00145</strain>
    </source>
</reference>
<protein>
    <recommendedName>
        <fullName evidence="5">CorA-like Mg2+ transporter</fullName>
    </recommendedName>
</protein>
<accession>A0A8H6K512</accession>
<proteinExistence type="predicted"/>
<feature type="region of interest" description="Disordered" evidence="1">
    <location>
        <begin position="323"/>
        <end position="375"/>
    </location>
</feature>
<feature type="transmembrane region" description="Helical" evidence="2">
    <location>
        <begin position="222"/>
        <end position="244"/>
    </location>
</feature>
<name>A0A8H6K512_9PEZI</name>
<keyword evidence="4" id="KW-1185">Reference proteome</keyword>
<evidence type="ECO:0000313" key="3">
    <source>
        <dbReference type="EMBL" id="KAF6824872.1"/>
    </source>
</evidence>
<sequence length="401" mass="45557">MGAFVNYEQRVIKVFIHGMRDEERVAFAERIRRARLDIGHPMLLPVIMCEMMSAGDLFDIRTTTNELQGVEYRTRLSGVIDEDRDSRSANKKAQVGFKEMTGALNRAISSLPTHEARIEANILLTNRILEVLSEVEDSYAADKERETPTEQQGEWSVKMKESAGRLKSRLQILQATHKGLLLEVQREYKIASSQLHIVYNLVAQRDNKSNYDIARTTKEDSFAMFTLATMSIIFLPGASVATLFSMELFNWSPENGESTVNPRFWMFWAVAGPLTVIVLTVWLLWLGWHRYSEDRRSRGSPNGLVSRRSLAWNLRKAKLAANPAPEAHLETPLRRRSASTRGPFFPDVEQAHETPVAQAGGSRIERTMSEGPRVPATVVRSTWKKTVFRSYTSAPEGPRRY</sequence>
<dbReference type="Gene3D" id="1.20.58.340">
    <property type="entry name" value="Magnesium transport protein CorA, transmembrane region"/>
    <property type="match status" value="1"/>
</dbReference>
<evidence type="ECO:0008006" key="5">
    <source>
        <dbReference type="Google" id="ProtNLM"/>
    </source>
</evidence>
<evidence type="ECO:0000256" key="2">
    <source>
        <dbReference type="SAM" id="Phobius"/>
    </source>
</evidence>
<keyword evidence="2" id="KW-0472">Membrane</keyword>
<evidence type="ECO:0000313" key="4">
    <source>
        <dbReference type="Proteomes" id="UP000654918"/>
    </source>
</evidence>
<organism evidence="3 4">
    <name type="scientific">Colletotrichum plurivorum</name>
    <dbReference type="NCBI Taxonomy" id="2175906"/>
    <lineage>
        <taxon>Eukaryota</taxon>
        <taxon>Fungi</taxon>
        <taxon>Dikarya</taxon>
        <taxon>Ascomycota</taxon>
        <taxon>Pezizomycotina</taxon>
        <taxon>Sordariomycetes</taxon>
        <taxon>Hypocreomycetidae</taxon>
        <taxon>Glomerellales</taxon>
        <taxon>Glomerellaceae</taxon>
        <taxon>Colletotrichum</taxon>
        <taxon>Colletotrichum orchidearum species complex</taxon>
    </lineage>
</organism>
<comment type="caution">
    <text evidence="3">The sequence shown here is derived from an EMBL/GenBank/DDBJ whole genome shotgun (WGS) entry which is preliminary data.</text>
</comment>
<keyword evidence="2" id="KW-0812">Transmembrane</keyword>
<keyword evidence="2" id="KW-1133">Transmembrane helix</keyword>
<evidence type="ECO:0000256" key="1">
    <source>
        <dbReference type="SAM" id="MobiDB-lite"/>
    </source>
</evidence>
<gene>
    <name evidence="3" type="ORF">CPLU01_10638</name>
</gene>
<dbReference type="Proteomes" id="UP000654918">
    <property type="component" value="Unassembled WGS sequence"/>
</dbReference>
<feature type="transmembrane region" description="Helical" evidence="2">
    <location>
        <begin position="264"/>
        <end position="288"/>
    </location>
</feature>